<dbReference type="Pfam" id="PF00096">
    <property type="entry name" value="zf-C2H2"/>
    <property type="match status" value="3"/>
</dbReference>
<feature type="binding site" evidence="13">
    <location>
        <position position="4"/>
    </location>
    <ligand>
        <name>Zn(2+)</name>
        <dbReference type="ChEBI" id="CHEBI:29105"/>
    </ligand>
</feature>
<dbReference type="Proteomes" id="UP000007798">
    <property type="component" value="Unassembled WGS sequence"/>
</dbReference>
<dbReference type="PROSITE" id="PS51915">
    <property type="entry name" value="ZAD"/>
    <property type="match status" value="1"/>
</dbReference>
<dbReference type="EMBL" id="CH964272">
    <property type="protein sequence ID" value="EDW85187.1"/>
    <property type="molecule type" value="Genomic_DNA"/>
</dbReference>
<dbReference type="GO" id="GO:0005634">
    <property type="term" value="C:nucleus"/>
    <property type="evidence" value="ECO:0007669"/>
    <property type="project" value="UniProtKB-SubCell"/>
</dbReference>
<evidence type="ECO:0000313" key="18">
    <source>
        <dbReference type="Proteomes" id="UP000007798"/>
    </source>
</evidence>
<dbReference type="Pfam" id="PF07776">
    <property type="entry name" value="zf-AD"/>
    <property type="match status" value="1"/>
</dbReference>
<dbReference type="SUPFAM" id="SSF57716">
    <property type="entry name" value="Glucocorticoid receptor-like (DNA-binding domain)"/>
    <property type="match status" value="1"/>
</dbReference>
<dbReference type="eggNOG" id="KOG1721">
    <property type="taxonomic scope" value="Eukaryota"/>
</dbReference>
<evidence type="ECO:0000313" key="17">
    <source>
        <dbReference type="EMBL" id="EDW85187.1"/>
    </source>
</evidence>
<keyword evidence="18" id="KW-1185">Reference proteome</keyword>
<proteinExistence type="inferred from homology"/>
<evidence type="ECO:0008006" key="19">
    <source>
        <dbReference type="Google" id="ProtNLM"/>
    </source>
</evidence>
<keyword evidence="9" id="KW-0804">Transcription</keyword>
<feature type="domain" description="C2H2-type" evidence="15">
    <location>
        <begin position="554"/>
        <end position="582"/>
    </location>
</feature>
<keyword evidence="8" id="KW-0238">DNA-binding</keyword>
<evidence type="ECO:0000256" key="9">
    <source>
        <dbReference type="ARBA" id="ARBA00023163"/>
    </source>
</evidence>
<evidence type="ECO:0000256" key="14">
    <source>
        <dbReference type="SAM" id="MobiDB-lite"/>
    </source>
</evidence>
<dbReference type="OMA" id="SCTQRFN"/>
<feature type="binding site" evidence="13">
    <location>
        <position position="61"/>
    </location>
    <ligand>
        <name>Zn(2+)</name>
        <dbReference type="ChEBI" id="CHEBI:29105"/>
    </ligand>
</feature>
<comment type="similarity">
    <text evidence="11">Belongs to the snail C2H2-type zinc-finger protein family.</text>
</comment>
<dbReference type="FunFam" id="3.30.160.60:FF:000193">
    <property type="entry name" value="Zinc finger protein 300"/>
    <property type="match status" value="1"/>
</dbReference>
<dbReference type="OrthoDB" id="6077919at2759"/>
<feature type="domain" description="C2H2-type" evidence="15">
    <location>
        <begin position="389"/>
        <end position="417"/>
    </location>
</feature>
<dbReference type="SUPFAM" id="SSF57667">
    <property type="entry name" value="beta-beta-alpha zinc fingers"/>
    <property type="match status" value="7"/>
</dbReference>
<organism evidence="17 18">
    <name type="scientific">Drosophila willistoni</name>
    <name type="common">Fruit fly</name>
    <dbReference type="NCBI Taxonomy" id="7260"/>
    <lineage>
        <taxon>Eukaryota</taxon>
        <taxon>Metazoa</taxon>
        <taxon>Ecdysozoa</taxon>
        <taxon>Arthropoda</taxon>
        <taxon>Hexapoda</taxon>
        <taxon>Insecta</taxon>
        <taxon>Pterygota</taxon>
        <taxon>Neoptera</taxon>
        <taxon>Endopterygota</taxon>
        <taxon>Diptera</taxon>
        <taxon>Brachycera</taxon>
        <taxon>Muscomorpha</taxon>
        <taxon>Ephydroidea</taxon>
        <taxon>Drosophilidae</taxon>
        <taxon>Drosophila</taxon>
        <taxon>Sophophora</taxon>
    </lineage>
</organism>
<feature type="domain" description="C2H2-type" evidence="15">
    <location>
        <begin position="327"/>
        <end position="355"/>
    </location>
</feature>
<feature type="domain" description="ZAD" evidence="16">
    <location>
        <begin position="2"/>
        <end position="88"/>
    </location>
</feature>
<evidence type="ECO:0000256" key="5">
    <source>
        <dbReference type="ARBA" id="ARBA00022771"/>
    </source>
</evidence>
<dbReference type="PhylomeDB" id="B4NKL5"/>
<feature type="domain" description="C2H2-type" evidence="15">
    <location>
        <begin position="239"/>
        <end position="267"/>
    </location>
</feature>
<dbReference type="InterPro" id="IPR050527">
    <property type="entry name" value="Snail/Krueppel_Znf"/>
</dbReference>
<dbReference type="HOGENOM" id="CLU_466369_0_0_1"/>
<comment type="subcellular location">
    <subcellularLocation>
        <location evidence="1">Nucleus</location>
    </subcellularLocation>
</comment>
<dbReference type="SMART" id="SM00355">
    <property type="entry name" value="ZnF_C2H2"/>
    <property type="match status" value="13"/>
</dbReference>
<keyword evidence="7" id="KW-0805">Transcription regulation</keyword>
<keyword evidence="5 12" id="KW-0863">Zinc-finger</keyword>
<accession>B4NKL5</accession>
<evidence type="ECO:0000256" key="12">
    <source>
        <dbReference type="PROSITE-ProRule" id="PRU00042"/>
    </source>
</evidence>
<dbReference type="GO" id="GO:0000981">
    <property type="term" value="F:DNA-binding transcription factor activity, RNA polymerase II-specific"/>
    <property type="evidence" value="ECO:0007669"/>
    <property type="project" value="TreeGrafter"/>
</dbReference>
<feature type="domain" description="C2H2-type" evidence="15">
    <location>
        <begin position="526"/>
        <end position="553"/>
    </location>
</feature>
<evidence type="ECO:0000256" key="7">
    <source>
        <dbReference type="ARBA" id="ARBA00023015"/>
    </source>
</evidence>
<feature type="domain" description="C2H2-type" evidence="15">
    <location>
        <begin position="497"/>
        <end position="524"/>
    </location>
</feature>
<evidence type="ECO:0000259" key="16">
    <source>
        <dbReference type="PROSITE" id="PS51915"/>
    </source>
</evidence>
<dbReference type="SMART" id="SM00868">
    <property type="entry name" value="zf-AD"/>
    <property type="match status" value="1"/>
</dbReference>
<feature type="domain" description="C2H2-type" evidence="15">
    <location>
        <begin position="440"/>
        <end position="467"/>
    </location>
</feature>
<evidence type="ECO:0000256" key="8">
    <source>
        <dbReference type="ARBA" id="ARBA00023125"/>
    </source>
</evidence>
<evidence type="ECO:0000256" key="11">
    <source>
        <dbReference type="ARBA" id="ARBA00037948"/>
    </source>
</evidence>
<dbReference type="InterPro" id="IPR013087">
    <property type="entry name" value="Znf_C2H2_type"/>
</dbReference>
<keyword evidence="6 13" id="KW-0862">Zinc</keyword>
<dbReference type="AlphaFoldDB" id="B4NKL5"/>
<keyword evidence="4" id="KW-0677">Repeat</keyword>
<dbReference type="PANTHER" id="PTHR24388:SF54">
    <property type="entry name" value="PROTEIN ESCARGOT"/>
    <property type="match status" value="1"/>
</dbReference>
<dbReference type="InterPro" id="IPR036236">
    <property type="entry name" value="Znf_C2H2_sf"/>
</dbReference>
<evidence type="ECO:0000256" key="10">
    <source>
        <dbReference type="ARBA" id="ARBA00023242"/>
    </source>
</evidence>
<dbReference type="FunFam" id="3.30.160.60:FF:000446">
    <property type="entry name" value="Zinc finger protein"/>
    <property type="match status" value="1"/>
</dbReference>
<evidence type="ECO:0000256" key="13">
    <source>
        <dbReference type="PROSITE-ProRule" id="PRU01263"/>
    </source>
</evidence>
<evidence type="ECO:0000259" key="15">
    <source>
        <dbReference type="PROSITE" id="PS50157"/>
    </source>
</evidence>
<feature type="binding site" evidence="13">
    <location>
        <position position="64"/>
    </location>
    <ligand>
        <name>Zn(2+)</name>
        <dbReference type="ChEBI" id="CHEBI:29105"/>
    </ligand>
</feature>
<name>B4NKL5_DROWI</name>
<dbReference type="PROSITE" id="PS00028">
    <property type="entry name" value="ZINC_FINGER_C2H2_1"/>
    <property type="match status" value="12"/>
</dbReference>
<dbReference type="InParanoid" id="B4NKL5"/>
<dbReference type="Pfam" id="PF13894">
    <property type="entry name" value="zf-C2H2_4"/>
    <property type="match status" value="1"/>
</dbReference>
<dbReference type="KEGG" id="dwi:6650504"/>
<dbReference type="Pfam" id="PF13912">
    <property type="entry name" value="zf-C2H2_6"/>
    <property type="match status" value="2"/>
</dbReference>
<dbReference type="Gene3D" id="3.30.160.60">
    <property type="entry name" value="Classic Zinc Finger"/>
    <property type="match status" value="8"/>
</dbReference>
<evidence type="ECO:0000256" key="6">
    <source>
        <dbReference type="ARBA" id="ARBA00022833"/>
    </source>
</evidence>
<feature type="domain" description="C2H2-type" evidence="15">
    <location>
        <begin position="295"/>
        <end position="322"/>
    </location>
</feature>
<dbReference type="PANTHER" id="PTHR24388">
    <property type="entry name" value="ZINC FINGER PROTEIN"/>
    <property type="match status" value="1"/>
</dbReference>
<dbReference type="PROSITE" id="PS50157">
    <property type="entry name" value="ZINC_FINGER_C2H2_2"/>
    <property type="match status" value="11"/>
</dbReference>
<dbReference type="SMR" id="B4NKL5"/>
<comment type="similarity">
    <text evidence="2">Belongs to the krueppel C2H2-type zinc-finger protein family.</text>
</comment>
<dbReference type="GO" id="GO:0008270">
    <property type="term" value="F:zinc ion binding"/>
    <property type="evidence" value="ECO:0007669"/>
    <property type="project" value="UniProtKB-UniRule"/>
</dbReference>
<dbReference type="InterPro" id="IPR012934">
    <property type="entry name" value="Znf_AD"/>
</dbReference>
<feature type="compositionally biased region" description="Acidic residues" evidence="14">
    <location>
        <begin position="104"/>
        <end position="116"/>
    </location>
</feature>
<feature type="domain" description="C2H2-type" evidence="15">
    <location>
        <begin position="209"/>
        <end position="239"/>
    </location>
</feature>
<feature type="domain" description="C2H2-type" evidence="15">
    <location>
        <begin position="469"/>
        <end position="496"/>
    </location>
</feature>
<protein>
    <recommendedName>
        <fullName evidence="19">Protein krueppel</fullName>
    </recommendedName>
</protein>
<reference evidence="17 18" key="1">
    <citation type="journal article" date="2007" name="Nature">
        <title>Evolution of genes and genomes on the Drosophila phylogeny.</title>
        <authorList>
            <consortium name="Drosophila 12 Genomes Consortium"/>
            <person name="Clark A.G."/>
            <person name="Eisen M.B."/>
            <person name="Smith D.R."/>
            <person name="Bergman C.M."/>
            <person name="Oliver B."/>
            <person name="Markow T.A."/>
            <person name="Kaufman T.C."/>
            <person name="Kellis M."/>
            <person name="Gelbart W."/>
            <person name="Iyer V.N."/>
            <person name="Pollard D.A."/>
            <person name="Sackton T.B."/>
            <person name="Larracuente A.M."/>
            <person name="Singh N.D."/>
            <person name="Abad J.P."/>
            <person name="Abt D.N."/>
            <person name="Adryan B."/>
            <person name="Aguade M."/>
            <person name="Akashi H."/>
            <person name="Anderson W.W."/>
            <person name="Aquadro C.F."/>
            <person name="Ardell D.H."/>
            <person name="Arguello R."/>
            <person name="Artieri C.G."/>
            <person name="Barbash D.A."/>
            <person name="Barker D."/>
            <person name="Barsanti P."/>
            <person name="Batterham P."/>
            <person name="Batzoglou S."/>
            <person name="Begun D."/>
            <person name="Bhutkar A."/>
            <person name="Blanco E."/>
            <person name="Bosak S.A."/>
            <person name="Bradley R.K."/>
            <person name="Brand A.D."/>
            <person name="Brent M.R."/>
            <person name="Brooks A.N."/>
            <person name="Brown R.H."/>
            <person name="Butlin R.K."/>
            <person name="Caggese C."/>
            <person name="Calvi B.R."/>
            <person name="Bernardo de Carvalho A."/>
            <person name="Caspi A."/>
            <person name="Castrezana S."/>
            <person name="Celniker S.E."/>
            <person name="Chang J.L."/>
            <person name="Chapple C."/>
            <person name="Chatterji S."/>
            <person name="Chinwalla A."/>
            <person name="Civetta A."/>
            <person name="Clifton S.W."/>
            <person name="Comeron J.M."/>
            <person name="Costello J.C."/>
            <person name="Coyne J.A."/>
            <person name="Daub J."/>
            <person name="David R.G."/>
            <person name="Delcher A.L."/>
            <person name="Delehaunty K."/>
            <person name="Do C.B."/>
            <person name="Ebling H."/>
            <person name="Edwards K."/>
            <person name="Eickbush T."/>
            <person name="Evans J.D."/>
            <person name="Filipski A."/>
            <person name="Findeiss S."/>
            <person name="Freyhult E."/>
            <person name="Fulton L."/>
            <person name="Fulton R."/>
            <person name="Garcia A.C."/>
            <person name="Gardiner A."/>
            <person name="Garfield D.A."/>
            <person name="Garvin B.E."/>
            <person name="Gibson G."/>
            <person name="Gilbert D."/>
            <person name="Gnerre S."/>
            <person name="Godfrey J."/>
            <person name="Good R."/>
            <person name="Gotea V."/>
            <person name="Gravely B."/>
            <person name="Greenberg A.J."/>
            <person name="Griffiths-Jones S."/>
            <person name="Gross S."/>
            <person name="Guigo R."/>
            <person name="Gustafson E.A."/>
            <person name="Haerty W."/>
            <person name="Hahn M.W."/>
            <person name="Halligan D.L."/>
            <person name="Halpern A.L."/>
            <person name="Halter G.M."/>
            <person name="Han M.V."/>
            <person name="Heger A."/>
            <person name="Hillier L."/>
            <person name="Hinrichs A.S."/>
            <person name="Holmes I."/>
            <person name="Hoskins R.A."/>
            <person name="Hubisz M.J."/>
            <person name="Hultmark D."/>
            <person name="Huntley M.A."/>
            <person name="Jaffe D.B."/>
            <person name="Jagadeeshan S."/>
            <person name="Jeck W.R."/>
            <person name="Johnson J."/>
            <person name="Jones C.D."/>
            <person name="Jordan W.C."/>
            <person name="Karpen G.H."/>
            <person name="Kataoka E."/>
            <person name="Keightley P.D."/>
            <person name="Kheradpour P."/>
            <person name="Kirkness E.F."/>
            <person name="Koerich L.B."/>
            <person name="Kristiansen K."/>
            <person name="Kudrna D."/>
            <person name="Kulathinal R.J."/>
            <person name="Kumar S."/>
            <person name="Kwok R."/>
            <person name="Lander E."/>
            <person name="Langley C.H."/>
            <person name="Lapoint R."/>
            <person name="Lazzaro B.P."/>
            <person name="Lee S.J."/>
            <person name="Levesque L."/>
            <person name="Li R."/>
            <person name="Lin C.F."/>
            <person name="Lin M.F."/>
            <person name="Lindblad-Toh K."/>
            <person name="Llopart A."/>
            <person name="Long M."/>
            <person name="Low L."/>
            <person name="Lozovsky E."/>
            <person name="Lu J."/>
            <person name="Luo M."/>
            <person name="Machado C.A."/>
            <person name="Makalowski W."/>
            <person name="Marzo M."/>
            <person name="Matsuda M."/>
            <person name="Matzkin L."/>
            <person name="McAllister B."/>
            <person name="McBride C.S."/>
            <person name="McKernan B."/>
            <person name="McKernan K."/>
            <person name="Mendez-Lago M."/>
            <person name="Minx P."/>
            <person name="Mollenhauer M.U."/>
            <person name="Montooth K."/>
            <person name="Mount S.M."/>
            <person name="Mu X."/>
            <person name="Myers E."/>
            <person name="Negre B."/>
            <person name="Newfeld S."/>
            <person name="Nielsen R."/>
            <person name="Noor M.A."/>
            <person name="O'Grady P."/>
            <person name="Pachter L."/>
            <person name="Papaceit M."/>
            <person name="Parisi M.J."/>
            <person name="Parisi M."/>
            <person name="Parts L."/>
            <person name="Pedersen J.S."/>
            <person name="Pesole G."/>
            <person name="Phillippy A.M."/>
            <person name="Ponting C.P."/>
            <person name="Pop M."/>
            <person name="Porcelli D."/>
            <person name="Powell J.R."/>
            <person name="Prohaska S."/>
            <person name="Pruitt K."/>
            <person name="Puig M."/>
            <person name="Quesneville H."/>
            <person name="Ram K.R."/>
            <person name="Rand D."/>
            <person name="Rasmussen M.D."/>
            <person name="Reed L.K."/>
            <person name="Reenan R."/>
            <person name="Reily A."/>
            <person name="Remington K.A."/>
            <person name="Rieger T.T."/>
            <person name="Ritchie M.G."/>
            <person name="Robin C."/>
            <person name="Rogers Y.H."/>
            <person name="Rohde C."/>
            <person name="Rozas J."/>
            <person name="Rubenfield M.J."/>
            <person name="Ruiz A."/>
            <person name="Russo S."/>
            <person name="Salzberg S.L."/>
            <person name="Sanchez-Gracia A."/>
            <person name="Saranga D.J."/>
            <person name="Sato H."/>
            <person name="Schaeffer S.W."/>
            <person name="Schatz M.C."/>
            <person name="Schlenke T."/>
            <person name="Schwartz R."/>
            <person name="Segarra C."/>
            <person name="Singh R.S."/>
            <person name="Sirot L."/>
            <person name="Sirota M."/>
            <person name="Sisneros N.B."/>
            <person name="Smith C.D."/>
            <person name="Smith T.F."/>
            <person name="Spieth J."/>
            <person name="Stage D.E."/>
            <person name="Stark A."/>
            <person name="Stephan W."/>
            <person name="Strausberg R.L."/>
            <person name="Strempel S."/>
            <person name="Sturgill D."/>
            <person name="Sutton G."/>
            <person name="Sutton G.G."/>
            <person name="Tao W."/>
            <person name="Teichmann S."/>
            <person name="Tobari Y.N."/>
            <person name="Tomimura Y."/>
            <person name="Tsolas J.M."/>
            <person name="Valente V.L."/>
            <person name="Venter E."/>
            <person name="Venter J.C."/>
            <person name="Vicario S."/>
            <person name="Vieira F.G."/>
            <person name="Vilella A.J."/>
            <person name="Villasante A."/>
            <person name="Walenz B."/>
            <person name="Wang J."/>
            <person name="Wasserman M."/>
            <person name="Watts T."/>
            <person name="Wilson D."/>
            <person name="Wilson R.K."/>
            <person name="Wing R.A."/>
            <person name="Wolfner M.F."/>
            <person name="Wong A."/>
            <person name="Wong G.K."/>
            <person name="Wu C.I."/>
            <person name="Wu G."/>
            <person name="Yamamoto D."/>
            <person name="Yang H.P."/>
            <person name="Yang S.P."/>
            <person name="Yorke J.A."/>
            <person name="Yoshida K."/>
            <person name="Zdobnov E."/>
            <person name="Zhang P."/>
            <person name="Zhang Y."/>
            <person name="Zimin A.V."/>
            <person name="Baldwin J."/>
            <person name="Abdouelleil A."/>
            <person name="Abdulkadir J."/>
            <person name="Abebe A."/>
            <person name="Abera B."/>
            <person name="Abreu J."/>
            <person name="Acer S.C."/>
            <person name="Aftuck L."/>
            <person name="Alexander A."/>
            <person name="An P."/>
            <person name="Anderson E."/>
            <person name="Anderson S."/>
            <person name="Arachi H."/>
            <person name="Azer M."/>
            <person name="Bachantsang P."/>
            <person name="Barry A."/>
            <person name="Bayul T."/>
            <person name="Berlin A."/>
            <person name="Bessette D."/>
            <person name="Bloom T."/>
            <person name="Blye J."/>
            <person name="Boguslavskiy L."/>
            <person name="Bonnet C."/>
            <person name="Boukhgalter B."/>
            <person name="Bourzgui I."/>
            <person name="Brown A."/>
            <person name="Cahill P."/>
            <person name="Channer S."/>
            <person name="Cheshatsang Y."/>
            <person name="Chuda L."/>
            <person name="Citroen M."/>
            <person name="Collymore A."/>
            <person name="Cooke P."/>
            <person name="Costello M."/>
            <person name="D'Aco K."/>
            <person name="Daza R."/>
            <person name="De Haan G."/>
            <person name="DeGray S."/>
            <person name="DeMaso C."/>
            <person name="Dhargay N."/>
            <person name="Dooley K."/>
            <person name="Dooley E."/>
            <person name="Doricent M."/>
            <person name="Dorje P."/>
            <person name="Dorjee K."/>
            <person name="Dupes A."/>
            <person name="Elong R."/>
            <person name="Falk J."/>
            <person name="Farina A."/>
            <person name="Faro S."/>
            <person name="Ferguson D."/>
            <person name="Fisher S."/>
            <person name="Foley C.D."/>
            <person name="Franke A."/>
            <person name="Friedrich D."/>
            <person name="Gadbois L."/>
            <person name="Gearin G."/>
            <person name="Gearin C.R."/>
            <person name="Giannoukos G."/>
            <person name="Goode T."/>
            <person name="Graham J."/>
            <person name="Grandbois E."/>
            <person name="Grewal S."/>
            <person name="Gyaltsen K."/>
            <person name="Hafez N."/>
            <person name="Hagos B."/>
            <person name="Hall J."/>
            <person name="Henson C."/>
            <person name="Hollinger A."/>
            <person name="Honan T."/>
            <person name="Huard M.D."/>
            <person name="Hughes L."/>
            <person name="Hurhula B."/>
            <person name="Husby M.E."/>
            <person name="Kamat A."/>
            <person name="Kanga B."/>
            <person name="Kashin S."/>
            <person name="Khazanovich D."/>
            <person name="Kisner P."/>
            <person name="Lance K."/>
            <person name="Lara M."/>
            <person name="Lee W."/>
            <person name="Lennon N."/>
            <person name="Letendre F."/>
            <person name="LeVine R."/>
            <person name="Lipovsky A."/>
            <person name="Liu X."/>
            <person name="Liu J."/>
            <person name="Liu S."/>
            <person name="Lokyitsang T."/>
            <person name="Lokyitsang Y."/>
            <person name="Lubonja R."/>
            <person name="Lui A."/>
            <person name="MacDonald P."/>
            <person name="Magnisalis V."/>
            <person name="Maru K."/>
            <person name="Matthews C."/>
            <person name="McCusker W."/>
            <person name="McDonough S."/>
            <person name="Mehta T."/>
            <person name="Meldrim J."/>
            <person name="Meneus L."/>
            <person name="Mihai O."/>
            <person name="Mihalev A."/>
            <person name="Mihova T."/>
            <person name="Mittelman R."/>
            <person name="Mlenga V."/>
            <person name="Montmayeur A."/>
            <person name="Mulrain L."/>
            <person name="Navidi A."/>
            <person name="Naylor J."/>
            <person name="Negash T."/>
            <person name="Nguyen T."/>
            <person name="Nguyen N."/>
            <person name="Nicol R."/>
            <person name="Norbu C."/>
            <person name="Norbu N."/>
            <person name="Novod N."/>
            <person name="O'Neill B."/>
            <person name="Osman S."/>
            <person name="Markiewicz E."/>
            <person name="Oyono O.L."/>
            <person name="Patti C."/>
            <person name="Phunkhang P."/>
            <person name="Pierre F."/>
            <person name="Priest M."/>
            <person name="Raghuraman S."/>
            <person name="Rege F."/>
            <person name="Reyes R."/>
            <person name="Rise C."/>
            <person name="Rogov P."/>
            <person name="Ross K."/>
            <person name="Ryan E."/>
            <person name="Settipalli S."/>
            <person name="Shea T."/>
            <person name="Sherpa N."/>
            <person name="Shi L."/>
            <person name="Shih D."/>
            <person name="Sparrow T."/>
            <person name="Spaulding J."/>
            <person name="Stalker J."/>
            <person name="Stange-Thomann N."/>
            <person name="Stavropoulos S."/>
            <person name="Stone C."/>
            <person name="Strader C."/>
            <person name="Tesfaye S."/>
            <person name="Thomson T."/>
            <person name="Thoulutsang Y."/>
            <person name="Thoulutsang D."/>
            <person name="Topham K."/>
            <person name="Topping I."/>
            <person name="Tsamla T."/>
            <person name="Vassiliev H."/>
            <person name="Vo A."/>
            <person name="Wangchuk T."/>
            <person name="Wangdi T."/>
            <person name="Weiand M."/>
            <person name="Wilkinson J."/>
            <person name="Wilson A."/>
            <person name="Yadav S."/>
            <person name="Young G."/>
            <person name="Yu Q."/>
            <person name="Zembek L."/>
            <person name="Zhong D."/>
            <person name="Zimmer A."/>
            <person name="Zwirko Z."/>
            <person name="Jaffe D.B."/>
            <person name="Alvarez P."/>
            <person name="Brockman W."/>
            <person name="Butler J."/>
            <person name="Chin C."/>
            <person name="Gnerre S."/>
            <person name="Grabherr M."/>
            <person name="Kleber M."/>
            <person name="Mauceli E."/>
            <person name="MacCallum I."/>
        </authorList>
    </citation>
    <scope>NUCLEOTIDE SEQUENCE [LARGE SCALE GENOMIC DNA]</scope>
    <source>
        <strain evidence="18">Tucson 14030-0811.24</strain>
    </source>
</reference>
<dbReference type="Gene3D" id="3.40.1800.20">
    <property type="match status" value="1"/>
</dbReference>
<sequence length="596" mass="69282">METCRTCALSMFVCDFENGNNNFLDLFHPTCWQSEMGQIRMEFLNWNLKILPNDGLPQKICSDCFTKFCSLYTFRLTCQEAQVKLLNIYEKIDASSLDDHSDVEPDPDTPEVDLDLNNDINATNETTSRTMTVSTEATSNTATATAAAVTAPIEIYIDAAKVADATEEYSSELVISYACKFCFKPQESFQLQQMLLEHISSEHDPEQPYNCPEPDCDEAFQDAASRTVHMKSVHVDKQFTCDVCGKKYGDRQNLRHHIEKYHSDTDFECNMCEKRFFTKKSLKYHMKWHNPDRQLKCRHCDRLFISSVHLTKHMATHTQMASARKSEHCGLCGKAFIHLKTLRWHIYRQHGGEKPYKCSNCTQVFASYAEKRIHMLEDHMENLTAIERSECMLCRQVFGNEQDLVHHMRREHLKSPSAPVIVNNKRVLQQKRERQYSGLFQCDSCPQRFNMKSALERHAEVHSEKDRPHACAHCSKRFKRAQDMKWHMKTHEKVKPNVCDVCGKAFALKYVLTQHKRSHEVLEKNFKCSVCGRTYLFEKSLRLHQRVHTGMTYYNCDLCQERFVTHIKLKTHMQKVHAQAQTKDSSLDNLINIVIS</sequence>
<dbReference type="GO" id="GO:0000978">
    <property type="term" value="F:RNA polymerase II cis-regulatory region sequence-specific DNA binding"/>
    <property type="evidence" value="ECO:0007669"/>
    <property type="project" value="TreeGrafter"/>
</dbReference>
<evidence type="ECO:0000256" key="2">
    <source>
        <dbReference type="ARBA" id="ARBA00006991"/>
    </source>
</evidence>
<dbReference type="FunFam" id="3.30.160.60:FF:000145">
    <property type="entry name" value="Zinc finger protein 574"/>
    <property type="match status" value="1"/>
</dbReference>
<keyword evidence="3 13" id="KW-0479">Metal-binding</keyword>
<feature type="region of interest" description="Disordered" evidence="14">
    <location>
        <begin position="97"/>
        <end position="117"/>
    </location>
</feature>
<evidence type="ECO:0000256" key="4">
    <source>
        <dbReference type="ARBA" id="ARBA00022737"/>
    </source>
</evidence>
<gene>
    <name evidence="17" type="primary">Dwil\GK12746</name>
    <name evidence="17" type="ORF">Dwil_GK12746</name>
</gene>
<feature type="binding site" evidence="13">
    <location>
        <position position="7"/>
    </location>
    <ligand>
        <name>Zn(2+)</name>
        <dbReference type="ChEBI" id="CHEBI:29105"/>
    </ligand>
</feature>
<evidence type="ECO:0000256" key="1">
    <source>
        <dbReference type="ARBA" id="ARBA00004123"/>
    </source>
</evidence>
<evidence type="ECO:0000256" key="3">
    <source>
        <dbReference type="ARBA" id="ARBA00022723"/>
    </source>
</evidence>
<keyword evidence="10" id="KW-0539">Nucleus</keyword>
<feature type="domain" description="C2H2-type" evidence="15">
    <location>
        <begin position="267"/>
        <end position="294"/>
    </location>
</feature>